<evidence type="ECO:0000313" key="3">
    <source>
        <dbReference type="Proteomes" id="UP000001542"/>
    </source>
</evidence>
<dbReference type="InParanoid" id="A2E8D0"/>
<reference evidence="2" key="1">
    <citation type="submission" date="2006-10" db="EMBL/GenBank/DDBJ databases">
        <authorList>
            <person name="Amadeo P."/>
            <person name="Zhao Q."/>
            <person name="Wortman J."/>
            <person name="Fraser-Liggett C."/>
            <person name="Carlton J."/>
        </authorList>
    </citation>
    <scope>NUCLEOTIDE SEQUENCE</scope>
    <source>
        <strain evidence="2">G3</strain>
    </source>
</reference>
<dbReference type="PRINTS" id="PR00069">
    <property type="entry name" value="ALDKETRDTASE"/>
</dbReference>
<dbReference type="Gene3D" id="3.20.20.100">
    <property type="entry name" value="NADP-dependent oxidoreductase domain"/>
    <property type="match status" value="1"/>
</dbReference>
<dbReference type="SUPFAM" id="SSF51430">
    <property type="entry name" value="NAD(P)-linked oxidoreductase"/>
    <property type="match status" value="1"/>
</dbReference>
<dbReference type="VEuPathDB" id="TrichDB:TVAG_044820"/>
<dbReference type="Proteomes" id="UP000001542">
    <property type="component" value="Unassembled WGS sequence"/>
</dbReference>
<dbReference type="InterPro" id="IPR036812">
    <property type="entry name" value="NAD(P)_OxRdtase_dom_sf"/>
</dbReference>
<dbReference type="eggNOG" id="KOG1577">
    <property type="taxonomic scope" value="Eukaryota"/>
</dbReference>
<organism evidence="2 3">
    <name type="scientific">Trichomonas vaginalis (strain ATCC PRA-98 / G3)</name>
    <dbReference type="NCBI Taxonomy" id="412133"/>
    <lineage>
        <taxon>Eukaryota</taxon>
        <taxon>Metamonada</taxon>
        <taxon>Parabasalia</taxon>
        <taxon>Trichomonadida</taxon>
        <taxon>Trichomonadidae</taxon>
        <taxon>Trichomonas</taxon>
    </lineage>
</organism>
<evidence type="ECO:0000259" key="1">
    <source>
        <dbReference type="Pfam" id="PF00248"/>
    </source>
</evidence>
<protein>
    <submittedName>
        <fullName evidence="2">Oxidoreductase, aldo/keto reductase family protein</fullName>
    </submittedName>
</protein>
<dbReference type="InterPro" id="IPR023210">
    <property type="entry name" value="NADP_OxRdtase_dom"/>
</dbReference>
<proteinExistence type="predicted"/>
<dbReference type="KEGG" id="tva:4769004"/>
<gene>
    <name evidence="2" type="ORF">TVAG_044820</name>
</gene>
<dbReference type="SMR" id="A2E8D0"/>
<dbReference type="GO" id="GO:0004032">
    <property type="term" value="F:aldose reductase (NADPH) activity"/>
    <property type="evidence" value="ECO:0000318"/>
    <property type="project" value="GO_Central"/>
</dbReference>
<dbReference type="AlphaFoldDB" id="A2E8D0"/>
<sequence>MLVHWPAAFQQREDDNYVPTDANGKIIFEHVDIIETWNAFEKLVDLGYAKHIGVSNFSIEQLERIRYSEKVKIQPYCNQIEGHLYLQQPVMTRYLAERKIYLTFFSCLGRATLQGPFGVPLIKDPVLEEVAKEVGKTTAQTNLRFLKQLSPYNVVIPMSNNPVNIKGNFELDFTLSEEQMNKLKSRDRAFRFVDPWLEWGVDALNLGH</sequence>
<keyword evidence="3" id="KW-1185">Reference proteome</keyword>
<dbReference type="VEuPathDB" id="TrichDB:TVAGG3_0551180"/>
<dbReference type="OrthoDB" id="416253at2759"/>
<dbReference type="RefSeq" id="XP_001323281.1">
    <property type="nucleotide sequence ID" value="XM_001323246.1"/>
</dbReference>
<dbReference type="PANTHER" id="PTHR11732">
    <property type="entry name" value="ALDO/KETO REDUCTASE"/>
    <property type="match status" value="1"/>
</dbReference>
<feature type="domain" description="NADP-dependent oxidoreductase" evidence="1">
    <location>
        <begin position="27"/>
        <end position="185"/>
    </location>
</feature>
<dbReference type="PROSITE" id="PS00062">
    <property type="entry name" value="ALDOKETO_REDUCTASE_2"/>
    <property type="match status" value="1"/>
</dbReference>
<dbReference type="STRING" id="5722.A2E8D0"/>
<name>A2E8D0_TRIV3</name>
<dbReference type="InterPro" id="IPR020471">
    <property type="entry name" value="AKR"/>
</dbReference>
<dbReference type="EMBL" id="DS113326">
    <property type="protein sequence ID" value="EAY11058.1"/>
    <property type="molecule type" value="Genomic_DNA"/>
</dbReference>
<dbReference type="Pfam" id="PF00248">
    <property type="entry name" value="Aldo_ket_red"/>
    <property type="match status" value="1"/>
</dbReference>
<dbReference type="InterPro" id="IPR018170">
    <property type="entry name" value="Aldo/ket_reductase_CS"/>
</dbReference>
<evidence type="ECO:0000313" key="2">
    <source>
        <dbReference type="EMBL" id="EAY11058.1"/>
    </source>
</evidence>
<accession>A2E8D0</accession>
<dbReference type="GO" id="GO:0005829">
    <property type="term" value="C:cytosol"/>
    <property type="evidence" value="ECO:0000318"/>
    <property type="project" value="GO_Central"/>
</dbReference>
<reference evidence="2" key="2">
    <citation type="journal article" date="2007" name="Science">
        <title>Draft genome sequence of the sexually transmitted pathogen Trichomonas vaginalis.</title>
        <authorList>
            <person name="Carlton J.M."/>
            <person name="Hirt R.P."/>
            <person name="Silva J.C."/>
            <person name="Delcher A.L."/>
            <person name="Schatz M."/>
            <person name="Zhao Q."/>
            <person name="Wortman J.R."/>
            <person name="Bidwell S.L."/>
            <person name="Alsmark U.C.M."/>
            <person name="Besteiro S."/>
            <person name="Sicheritz-Ponten T."/>
            <person name="Noel C.J."/>
            <person name="Dacks J.B."/>
            <person name="Foster P.G."/>
            <person name="Simillion C."/>
            <person name="Van de Peer Y."/>
            <person name="Miranda-Saavedra D."/>
            <person name="Barton G.J."/>
            <person name="Westrop G.D."/>
            <person name="Mueller S."/>
            <person name="Dessi D."/>
            <person name="Fiori P.L."/>
            <person name="Ren Q."/>
            <person name="Paulsen I."/>
            <person name="Zhang H."/>
            <person name="Bastida-Corcuera F.D."/>
            <person name="Simoes-Barbosa A."/>
            <person name="Brown M.T."/>
            <person name="Hayes R.D."/>
            <person name="Mukherjee M."/>
            <person name="Okumura C.Y."/>
            <person name="Schneider R."/>
            <person name="Smith A.J."/>
            <person name="Vanacova S."/>
            <person name="Villalvazo M."/>
            <person name="Haas B.J."/>
            <person name="Pertea M."/>
            <person name="Feldblyum T.V."/>
            <person name="Utterback T.R."/>
            <person name="Shu C.L."/>
            <person name="Osoegawa K."/>
            <person name="de Jong P.J."/>
            <person name="Hrdy I."/>
            <person name="Horvathova L."/>
            <person name="Zubacova Z."/>
            <person name="Dolezal P."/>
            <person name="Malik S.B."/>
            <person name="Logsdon J.M. Jr."/>
            <person name="Henze K."/>
            <person name="Gupta A."/>
            <person name="Wang C.C."/>
            <person name="Dunne R.L."/>
            <person name="Upcroft J.A."/>
            <person name="Upcroft P."/>
            <person name="White O."/>
            <person name="Salzberg S.L."/>
            <person name="Tang P."/>
            <person name="Chiu C.-H."/>
            <person name="Lee Y.-S."/>
            <person name="Embley T.M."/>
            <person name="Coombs G.H."/>
            <person name="Mottram J.C."/>
            <person name="Tachezy J."/>
            <person name="Fraser-Liggett C.M."/>
            <person name="Johnson P.J."/>
        </authorList>
    </citation>
    <scope>NUCLEOTIDE SEQUENCE [LARGE SCALE GENOMIC DNA]</scope>
    <source>
        <strain evidence="2">G3</strain>
    </source>
</reference>